<evidence type="ECO:0000313" key="2">
    <source>
        <dbReference type="EMBL" id="SFB80810.1"/>
    </source>
</evidence>
<evidence type="ECO:0000256" key="1">
    <source>
        <dbReference type="SAM" id="Phobius"/>
    </source>
</evidence>
<keyword evidence="1" id="KW-0472">Membrane</keyword>
<sequence length="56" mass="6226">MNNDSSNFVLKTTLLEVSMPFHEILAYAVAIGVVAVCFSACFLMLKKAFEKPDKSR</sequence>
<organism evidence="2 3">
    <name type="scientific">Marinospirillum celere</name>
    <dbReference type="NCBI Taxonomy" id="1122252"/>
    <lineage>
        <taxon>Bacteria</taxon>
        <taxon>Pseudomonadati</taxon>
        <taxon>Pseudomonadota</taxon>
        <taxon>Gammaproteobacteria</taxon>
        <taxon>Oceanospirillales</taxon>
        <taxon>Oceanospirillaceae</taxon>
        <taxon>Marinospirillum</taxon>
    </lineage>
</organism>
<reference evidence="2 3" key="1">
    <citation type="submission" date="2016-10" db="EMBL/GenBank/DDBJ databases">
        <authorList>
            <person name="de Groot N.N."/>
        </authorList>
    </citation>
    <scope>NUCLEOTIDE SEQUENCE [LARGE SCALE GENOMIC DNA]</scope>
    <source>
        <strain evidence="2 3">DSM 18438</strain>
    </source>
</reference>
<evidence type="ECO:0000313" key="3">
    <source>
        <dbReference type="Proteomes" id="UP000199058"/>
    </source>
</evidence>
<accession>A0A1I1E784</accession>
<dbReference type="RefSeq" id="WP_177203430.1">
    <property type="nucleotide sequence ID" value="NZ_FOLH01000001.1"/>
</dbReference>
<dbReference type="STRING" id="1122252.SAMN05660443_0254"/>
<feature type="transmembrane region" description="Helical" evidence="1">
    <location>
        <begin position="24"/>
        <end position="45"/>
    </location>
</feature>
<keyword evidence="1" id="KW-1133">Transmembrane helix</keyword>
<gene>
    <name evidence="2" type="ORF">SAMN05660443_0254</name>
</gene>
<dbReference type="EMBL" id="FOLH01000001">
    <property type="protein sequence ID" value="SFB80810.1"/>
    <property type="molecule type" value="Genomic_DNA"/>
</dbReference>
<keyword evidence="3" id="KW-1185">Reference proteome</keyword>
<protein>
    <submittedName>
        <fullName evidence="2">Uncharacterized protein</fullName>
    </submittedName>
</protein>
<dbReference type="AlphaFoldDB" id="A0A1I1E784"/>
<dbReference type="Proteomes" id="UP000199058">
    <property type="component" value="Unassembled WGS sequence"/>
</dbReference>
<proteinExistence type="predicted"/>
<name>A0A1I1E784_9GAMM</name>
<keyword evidence="1" id="KW-0812">Transmembrane</keyword>